<dbReference type="EMBL" id="OZ019909">
    <property type="protein sequence ID" value="CAK9209035.1"/>
    <property type="molecule type" value="Genomic_DNA"/>
</dbReference>
<dbReference type="Pfam" id="PF25390">
    <property type="entry name" value="WD40_RLD"/>
    <property type="match status" value="1"/>
</dbReference>
<dbReference type="Gene3D" id="2.130.10.30">
    <property type="entry name" value="Regulator of chromosome condensation 1/beta-lactamase-inhibitor protein II"/>
    <property type="match status" value="2"/>
</dbReference>
<feature type="repeat" description="RCC1" evidence="2">
    <location>
        <begin position="351"/>
        <end position="403"/>
    </location>
</feature>
<dbReference type="InterPro" id="IPR051210">
    <property type="entry name" value="Ub_ligase/GEF_domain"/>
</dbReference>
<name>A0ABP0U2W2_9BRYO</name>
<gene>
    <name evidence="4" type="ORF">CSSPTR1EN2_LOCUS9482</name>
</gene>
<feature type="repeat" description="RCC1" evidence="2">
    <location>
        <begin position="143"/>
        <end position="194"/>
    </location>
</feature>
<reference evidence="4" key="1">
    <citation type="submission" date="2024-02" db="EMBL/GenBank/DDBJ databases">
        <authorList>
            <consortium name="ELIXIR-Norway"/>
            <consortium name="Elixir Norway"/>
        </authorList>
    </citation>
    <scope>NUCLEOTIDE SEQUENCE</scope>
</reference>
<dbReference type="InterPro" id="IPR000408">
    <property type="entry name" value="Reg_chr_condens"/>
</dbReference>
<dbReference type="Pfam" id="PF00415">
    <property type="entry name" value="RCC1"/>
    <property type="match status" value="2"/>
</dbReference>
<protein>
    <recommendedName>
        <fullName evidence="3">RCC1-like domain-containing protein</fullName>
    </recommendedName>
</protein>
<evidence type="ECO:0000313" key="5">
    <source>
        <dbReference type="Proteomes" id="UP001497512"/>
    </source>
</evidence>
<feature type="domain" description="RCC1-like" evidence="3">
    <location>
        <begin position="18"/>
        <end position="277"/>
    </location>
</feature>
<dbReference type="Proteomes" id="UP001497512">
    <property type="component" value="Chromosome 17"/>
</dbReference>
<dbReference type="PANTHER" id="PTHR22870">
    <property type="entry name" value="REGULATOR OF CHROMOSOME CONDENSATION"/>
    <property type="match status" value="1"/>
</dbReference>
<evidence type="ECO:0000259" key="3">
    <source>
        <dbReference type="Pfam" id="PF25390"/>
    </source>
</evidence>
<accession>A0ABP0U2W2</accession>
<dbReference type="PRINTS" id="PR00633">
    <property type="entry name" value="RCCNDNSATION"/>
</dbReference>
<feature type="repeat" description="RCC1" evidence="2">
    <location>
        <begin position="38"/>
        <end position="89"/>
    </location>
</feature>
<evidence type="ECO:0000313" key="4">
    <source>
        <dbReference type="EMBL" id="CAK9209035.1"/>
    </source>
</evidence>
<feature type="repeat" description="RCC1" evidence="2">
    <location>
        <begin position="247"/>
        <end position="298"/>
    </location>
</feature>
<evidence type="ECO:0000256" key="2">
    <source>
        <dbReference type="PROSITE-ProRule" id="PRU00235"/>
    </source>
</evidence>
<sequence length="450" mass="48256">MADATAAASSSRGGGETTRRVLFVSAGASHTVALLSGDLVCSWGRGEDGQLGHGDAEERHRPTIVNAHKNNDISSITCGADHTTAYSNSTKTVYSWGWGDFGRLGHGNSTDLFIPQPIRVLKGLEIRQIACGDSHCLAITGDGDVFSWGRNQNGQLGLGHTDDCNIPQKVLAFQGVGVSMLAAGAEHTAAVTESGKLYGWGWGRYGNLGLGDRSDRLVPGEVAAIAGERMTQVACGWRHTISVSESGKLFTFGWSKYGQLGHGDFQDHLIPHQVEALEKIKVQSISGGWRHTMALDSEGQLYGWGWNKFGQVGCGNTEDQTSPQLVKTLVDQKTTLVVCGWRHTVAITERGNVYSWGRGTSGQLGHGDAVDCHTPKRIEILSVDGQACRHLEGSQSANSASSKWISPAERYAVVPDETLGSIVPQLHQVTHSVEDASVPDTDMKRMRMGP</sequence>
<feature type="repeat" description="RCC1" evidence="2">
    <location>
        <begin position="299"/>
        <end position="350"/>
    </location>
</feature>
<feature type="repeat" description="RCC1" evidence="2">
    <location>
        <begin position="91"/>
        <end position="142"/>
    </location>
</feature>
<feature type="repeat" description="RCC1" evidence="2">
    <location>
        <begin position="195"/>
        <end position="246"/>
    </location>
</feature>
<keyword evidence="5" id="KW-1185">Reference proteome</keyword>
<dbReference type="PROSITE" id="PS50012">
    <property type="entry name" value="RCC1_3"/>
    <property type="match status" value="7"/>
</dbReference>
<keyword evidence="1" id="KW-0677">Repeat</keyword>
<dbReference type="SUPFAM" id="SSF50985">
    <property type="entry name" value="RCC1/BLIP-II"/>
    <property type="match status" value="2"/>
</dbReference>
<evidence type="ECO:0000256" key="1">
    <source>
        <dbReference type="ARBA" id="ARBA00022737"/>
    </source>
</evidence>
<proteinExistence type="predicted"/>
<dbReference type="InterPro" id="IPR009091">
    <property type="entry name" value="RCC1/BLIP-II"/>
</dbReference>
<dbReference type="PROSITE" id="PS00626">
    <property type="entry name" value="RCC1_2"/>
    <property type="match status" value="4"/>
</dbReference>
<dbReference type="InterPro" id="IPR058923">
    <property type="entry name" value="RCC1-like_dom"/>
</dbReference>
<organism evidence="4 5">
    <name type="scientific">Sphagnum troendelagicum</name>
    <dbReference type="NCBI Taxonomy" id="128251"/>
    <lineage>
        <taxon>Eukaryota</taxon>
        <taxon>Viridiplantae</taxon>
        <taxon>Streptophyta</taxon>
        <taxon>Embryophyta</taxon>
        <taxon>Bryophyta</taxon>
        <taxon>Sphagnophytina</taxon>
        <taxon>Sphagnopsida</taxon>
        <taxon>Sphagnales</taxon>
        <taxon>Sphagnaceae</taxon>
        <taxon>Sphagnum</taxon>
    </lineage>
</organism>
<dbReference type="PANTHER" id="PTHR22870:SF360">
    <property type="entry name" value="ULTRAVIOLET-B RECEPTOR UVR8"/>
    <property type="match status" value="1"/>
</dbReference>